<dbReference type="PANTHER" id="PTHR10982:SF21">
    <property type="entry name" value="FATTY ACID SYNTHASE SUBUNIT BETA"/>
    <property type="match status" value="1"/>
</dbReference>
<dbReference type="Gene3D" id="6.10.140.1400">
    <property type="match status" value="1"/>
</dbReference>
<evidence type="ECO:0000313" key="4">
    <source>
        <dbReference type="EMBL" id="KAG0644946.1"/>
    </source>
</evidence>
<keyword evidence="5" id="KW-1185">Reference proteome</keyword>
<dbReference type="AlphaFoldDB" id="A0A9P6VD28"/>
<feature type="domain" description="MaoC-like" evidence="3">
    <location>
        <begin position="314"/>
        <end position="416"/>
    </location>
</feature>
<dbReference type="InterPro" id="IPR050830">
    <property type="entry name" value="Fungal_FAS"/>
</dbReference>
<dbReference type="InterPro" id="IPR002539">
    <property type="entry name" value="MaoC-like_dom"/>
</dbReference>
<dbReference type="EMBL" id="VNKQ01000021">
    <property type="protein sequence ID" value="KAG0644946.1"/>
    <property type="molecule type" value="Genomic_DNA"/>
</dbReference>
<dbReference type="GO" id="GO:0016740">
    <property type="term" value="F:transferase activity"/>
    <property type="evidence" value="ECO:0007669"/>
    <property type="project" value="UniProtKB-KW"/>
</dbReference>
<dbReference type="Proteomes" id="UP000785200">
    <property type="component" value="Unassembled WGS sequence"/>
</dbReference>
<dbReference type="InterPro" id="IPR016035">
    <property type="entry name" value="Acyl_Trfase/lysoPLipase"/>
</dbReference>
<dbReference type="CDD" id="cd03447">
    <property type="entry name" value="FAS_MaoC"/>
    <property type="match status" value="1"/>
</dbReference>
<evidence type="ECO:0000256" key="1">
    <source>
        <dbReference type="ARBA" id="ARBA00022679"/>
    </source>
</evidence>
<dbReference type="SUPFAM" id="SSF52151">
    <property type="entry name" value="FabD/lysophospholipase-like"/>
    <property type="match status" value="1"/>
</dbReference>
<protein>
    <submittedName>
        <fullName evidence="4">Malonyl Co-A carrier protein</fullName>
    </submittedName>
</protein>
<dbReference type="Gene3D" id="3.40.366.10">
    <property type="entry name" value="Malonyl-Coenzyme A Acyl Carrier Protein, domain 2"/>
    <property type="match status" value="1"/>
</dbReference>
<feature type="domain" description="Malonyl-CoA:ACP transacylase (MAT)" evidence="2">
    <location>
        <begin position="434"/>
        <end position="798"/>
    </location>
</feature>
<dbReference type="Pfam" id="PF01575">
    <property type="entry name" value="MaoC_dehydratas"/>
    <property type="match status" value="1"/>
</dbReference>
<dbReference type="InterPro" id="IPR014043">
    <property type="entry name" value="Acyl_transferase_dom"/>
</dbReference>
<dbReference type="Pfam" id="PF22235">
    <property type="entry name" value="FAS1_thioest_ins"/>
    <property type="match status" value="1"/>
</dbReference>
<evidence type="ECO:0000259" key="2">
    <source>
        <dbReference type="Pfam" id="PF00698"/>
    </source>
</evidence>
<dbReference type="Gene3D" id="3.10.129.10">
    <property type="entry name" value="Hotdog Thioesterase"/>
    <property type="match status" value="1"/>
</dbReference>
<dbReference type="PANTHER" id="PTHR10982">
    <property type="entry name" value="MALONYL COA-ACYL CARRIER PROTEIN TRANSACYLASE"/>
    <property type="match status" value="1"/>
</dbReference>
<reference evidence="4" key="1">
    <citation type="submission" date="2019-07" db="EMBL/GenBank/DDBJ databases">
        <title>Hyphodiscus hymeniophilus genome sequencing and assembly.</title>
        <authorList>
            <person name="Kramer G."/>
            <person name="Nodwell J."/>
        </authorList>
    </citation>
    <scope>NUCLEOTIDE SEQUENCE</scope>
    <source>
        <strain evidence="4">ATCC 34498</strain>
    </source>
</reference>
<dbReference type="OrthoDB" id="4251012at2759"/>
<gene>
    <name evidence="4" type="ORF">D0Z07_9330</name>
</gene>
<evidence type="ECO:0000313" key="5">
    <source>
        <dbReference type="Proteomes" id="UP000785200"/>
    </source>
</evidence>
<dbReference type="SUPFAM" id="SSF54637">
    <property type="entry name" value="Thioesterase/thiol ester dehydrase-isomerase"/>
    <property type="match status" value="2"/>
</dbReference>
<name>A0A9P6VD28_9HELO</name>
<accession>A0A9P6VD28</accession>
<dbReference type="Pfam" id="PF00698">
    <property type="entry name" value="Acyl_transf_1"/>
    <property type="match status" value="1"/>
</dbReference>
<organism evidence="4 5">
    <name type="scientific">Hyphodiscus hymeniophilus</name>
    <dbReference type="NCBI Taxonomy" id="353542"/>
    <lineage>
        <taxon>Eukaryota</taxon>
        <taxon>Fungi</taxon>
        <taxon>Dikarya</taxon>
        <taxon>Ascomycota</taxon>
        <taxon>Pezizomycotina</taxon>
        <taxon>Leotiomycetes</taxon>
        <taxon>Helotiales</taxon>
        <taxon>Hyphodiscaceae</taxon>
        <taxon>Hyphodiscus</taxon>
    </lineage>
</organism>
<dbReference type="Gene3D" id="6.10.60.10">
    <property type="match status" value="1"/>
</dbReference>
<sequence length="808" mass="89690">MSFDYLFSKNSPGEELKETTNNRNTKIRTFYTSCWSVDSAKLEEDLPVGSQFSGGTMTLSPRVVDRFFACLSRSKGDHLVSRSPTPWLPLDFGILVAWPALIKPLLLSDIAGDIFRLLHRSNSFELCPGVEPFRIGDVLKTSSCISKILIQPHGKLVEVVATIHRERRALMKVTSAFFIQGKPSDDENPESVDEMEMTLTINSTKLLALILSRSCFKFRKTGQPIIGKSLLFKIRSKKTRTSSLGVSALKVSGQIYTETDDGSSQIQVGVVHFVNPSCAGNPVTDFLERYGSPLQTLEPLASPGWKPTKPRLIRVPDSGREYSDVSTDGNPIHVCPIFAGFALLPGPITHGMYTSAIVRMAIEAEITQSDVFRFRRWSTSFDGMVRAGDILRIELHHVAMIEGRMVFDVKVYNHESNDKVLQATAEVEQDRTAYIFCGQGSQVKNMGMALYESDDVARALWDKGNQYLLETFGFSLLDLVRKDPKELTVYFGGPKGRKIRENYLTMTRKVHQGGKMIVLPVIEGLTPESESHTFRDARGLLFSTQFAQPVITLMNLAEMASLKSRGLVQENALFAGHSLGEYSALAACTSCFIQLDDLLRAVFYRGLVMQVAMTRDSDGRTDFSMVAVNPSRVGKSFKEKSLKILVQYITSSTGLLLEVVNFNVERQQYVCAGHLQALWILGQACDMLASNPEFSMCSSKDTETIVRQLIPMAKVASHPIELDRGRATVPLSGIDIPFHSSYLRAGIDVFRECLVQMISEEAVVPEQLIGKFIPNVMGTPFSLDRKYVEEAARVTGSKMLKSLLGQGA</sequence>
<dbReference type="InterPro" id="IPR001227">
    <property type="entry name" value="Ac_transferase_dom_sf"/>
</dbReference>
<evidence type="ECO:0000259" key="3">
    <source>
        <dbReference type="Pfam" id="PF01575"/>
    </source>
</evidence>
<keyword evidence="1" id="KW-0808">Transferase</keyword>
<dbReference type="InterPro" id="IPR029069">
    <property type="entry name" value="HotDog_dom_sf"/>
</dbReference>
<dbReference type="Gene3D" id="3.30.70.2430">
    <property type="match status" value="1"/>
</dbReference>
<proteinExistence type="predicted"/>
<comment type="caution">
    <text evidence="4">The sequence shown here is derived from an EMBL/GenBank/DDBJ whole genome shotgun (WGS) entry which is preliminary data.</text>
</comment>